<comment type="caution">
    <text evidence="3">The sequence shown here is derived from an EMBL/GenBank/DDBJ whole genome shotgun (WGS) entry which is preliminary data.</text>
</comment>
<evidence type="ECO:0000313" key="3">
    <source>
        <dbReference type="EMBL" id="MDR7300836.1"/>
    </source>
</evidence>
<feature type="domain" description="DUF2399" evidence="1">
    <location>
        <begin position="266"/>
        <end position="419"/>
    </location>
</feature>
<dbReference type="AlphaFoldDB" id="A0AAE4CKZ0"/>
<keyword evidence="4" id="KW-1185">Reference proteome</keyword>
<dbReference type="RefSeq" id="WP_310270285.1">
    <property type="nucleotide sequence ID" value="NZ_JAVDXW010000001.1"/>
</dbReference>
<dbReference type="EMBL" id="JAVDXW010000001">
    <property type="protein sequence ID" value="MDR7300836.1"/>
    <property type="molecule type" value="Genomic_DNA"/>
</dbReference>
<protein>
    <submittedName>
        <fullName evidence="3">Uncharacterized protein (TIGR02679 family)</fullName>
    </submittedName>
</protein>
<dbReference type="NCBIfam" id="TIGR02679">
    <property type="entry name" value="TIGR02679 family protein"/>
    <property type="match status" value="1"/>
</dbReference>
<dbReference type="InterPro" id="IPR013495">
    <property type="entry name" value="CHP02679"/>
</dbReference>
<organism evidence="3 4">
    <name type="scientific">Haloactinomyces albus</name>
    <dbReference type="NCBI Taxonomy" id="1352928"/>
    <lineage>
        <taxon>Bacteria</taxon>
        <taxon>Bacillati</taxon>
        <taxon>Actinomycetota</taxon>
        <taxon>Actinomycetes</taxon>
        <taxon>Actinopolysporales</taxon>
        <taxon>Actinopolysporaceae</taxon>
        <taxon>Haloactinomyces</taxon>
    </lineage>
</organism>
<proteinExistence type="predicted"/>
<gene>
    <name evidence="3" type="ORF">JOF55_001017</name>
</gene>
<evidence type="ECO:0000313" key="4">
    <source>
        <dbReference type="Proteomes" id="UP001180845"/>
    </source>
</evidence>
<reference evidence="3" key="1">
    <citation type="submission" date="2023-07" db="EMBL/GenBank/DDBJ databases">
        <title>Sequencing the genomes of 1000 actinobacteria strains.</title>
        <authorList>
            <person name="Klenk H.-P."/>
        </authorList>
    </citation>
    <scope>NUCLEOTIDE SEQUENCE</scope>
    <source>
        <strain evidence="3">DSM 45977</strain>
    </source>
</reference>
<name>A0AAE4CKZ0_9ACTN</name>
<dbReference type="InterPro" id="IPR024465">
    <property type="entry name" value="DUF2399"/>
</dbReference>
<dbReference type="Pfam" id="PF09664">
    <property type="entry name" value="DUF2399"/>
    <property type="match status" value="1"/>
</dbReference>
<evidence type="ECO:0000259" key="1">
    <source>
        <dbReference type="Pfam" id="PF09664"/>
    </source>
</evidence>
<sequence length="424" mass="46651">MSDAENIRAVWDTAELRGLWARAREILESPEQPATFRLELPDEDTRKAVGEVYGRPMWGQGTRINVSKLDTQLRENTRFGLGLEQVLEILHDRPIDRRESPTAARAERRDRVTDVLHAALAEQNLAEQPWARPWMQWLHQYGRVAESELDSVARQAAAVLARLVLDPGHSPRTWISRAELAARCGGGAHRLDSGMTLSRVVLRAAALAHGVEAPANERDRRRLWELCGVTLDAVSATALCWALPLVGSDEWSRGVRGRTELGLPAQLTHLDLGVAPEHLVEAGTTVAVCENPRVLEAAVRDGIRHPLVCVSGHPSTIVTELLHRLGADGAALRYHGDFDWAGLTIARSLWNHHGAGPWRMAAADYRAALNQASAERIDLPVLTGEPAEAPWDPELPELMSTAGRAIEEEVVLDDLLTDLRTGLG</sequence>
<evidence type="ECO:0000259" key="2">
    <source>
        <dbReference type="Pfam" id="PF11796"/>
    </source>
</evidence>
<dbReference type="InterPro" id="IPR024466">
    <property type="entry name" value="CHP02679_N"/>
</dbReference>
<accession>A0AAE4CKZ0</accession>
<feature type="domain" description="Conserved hypothetical protein CHP02679 N terminus" evidence="2">
    <location>
        <begin position="35"/>
        <end position="244"/>
    </location>
</feature>
<dbReference type="Proteomes" id="UP001180845">
    <property type="component" value="Unassembled WGS sequence"/>
</dbReference>
<dbReference type="Pfam" id="PF11796">
    <property type="entry name" value="DUF3323"/>
    <property type="match status" value="1"/>
</dbReference>